<dbReference type="Proteomes" id="UP000661025">
    <property type="component" value="Unassembled WGS sequence"/>
</dbReference>
<proteinExistence type="predicted"/>
<organism evidence="2 3">
    <name type="scientific">Streptomyces caniscabiei</name>
    <dbReference type="NCBI Taxonomy" id="2746961"/>
    <lineage>
        <taxon>Bacteria</taxon>
        <taxon>Bacillati</taxon>
        <taxon>Actinomycetota</taxon>
        <taxon>Actinomycetes</taxon>
        <taxon>Kitasatosporales</taxon>
        <taxon>Streptomycetaceae</taxon>
        <taxon>Streptomyces</taxon>
    </lineage>
</organism>
<gene>
    <name evidence="2" type="ORF">IHE70_17270</name>
</gene>
<name>A0A927L2S4_9ACTN</name>
<dbReference type="GeneID" id="79932752"/>
<dbReference type="EMBL" id="JACYXT010000006">
    <property type="protein sequence ID" value="MBD9724936.1"/>
    <property type="molecule type" value="Genomic_DNA"/>
</dbReference>
<protein>
    <submittedName>
        <fullName evidence="2">Uncharacterized protein</fullName>
    </submittedName>
</protein>
<evidence type="ECO:0000313" key="2">
    <source>
        <dbReference type="EMBL" id="MBD9724936.1"/>
    </source>
</evidence>
<comment type="caution">
    <text evidence="2">The sequence shown here is derived from an EMBL/GenBank/DDBJ whole genome shotgun (WGS) entry which is preliminary data.</text>
</comment>
<evidence type="ECO:0000256" key="1">
    <source>
        <dbReference type="SAM" id="MobiDB-lite"/>
    </source>
</evidence>
<feature type="region of interest" description="Disordered" evidence="1">
    <location>
        <begin position="170"/>
        <end position="206"/>
    </location>
</feature>
<evidence type="ECO:0000313" key="3">
    <source>
        <dbReference type="Proteomes" id="UP000661025"/>
    </source>
</evidence>
<feature type="compositionally biased region" description="Basic and acidic residues" evidence="1">
    <location>
        <begin position="172"/>
        <end position="186"/>
    </location>
</feature>
<dbReference type="AlphaFoldDB" id="A0A927L2S4"/>
<feature type="compositionally biased region" description="Basic and acidic residues" evidence="1">
    <location>
        <begin position="197"/>
        <end position="206"/>
    </location>
</feature>
<dbReference type="RefSeq" id="WP_192361709.1">
    <property type="nucleotide sequence ID" value="NZ_CP119182.1"/>
</dbReference>
<accession>A0A927L2S4</accession>
<sequence>MNASNTSEWWERLPAGIREQVDGYVLQDAGFQAIRVVFTAGRALGLGLVEAQHVVNDRYLHHGDRVARTPDSPLDPDSLAALAAGCPGRVTAIEAVWDGDTFHDWFVELLALTADPAGEHRLATLYRATAERYLGEEKDRVMCHPSAVAAGRCGRALAARLSVPFRFASPHTPDDRARWDAGDGEKAGVAGDAGEPGDVRDGRDAG</sequence>
<reference evidence="2" key="1">
    <citation type="submission" date="2020-09" db="EMBL/GenBank/DDBJ databases">
        <title>Streptomyces canutascabiei sp. nov., which causes potato common scab and is distributed across the world.</title>
        <authorList>
            <person name="Nguyen H.P."/>
            <person name="Weisberg A.J."/>
            <person name="Chang J.H."/>
            <person name="Clarke C.R."/>
        </authorList>
    </citation>
    <scope>NUCLEOTIDE SEQUENCE</scope>
    <source>
        <strain evidence="2">ID-01-6.2a</strain>
    </source>
</reference>